<proteinExistence type="predicted"/>
<dbReference type="InterPro" id="IPR012495">
    <property type="entry name" value="TadE-like_dom"/>
</dbReference>
<dbReference type="EMBL" id="JAEKNR010000030">
    <property type="protein sequence ID" value="MBJ7596943.1"/>
    <property type="molecule type" value="Genomic_DNA"/>
</dbReference>
<dbReference type="Pfam" id="PF07811">
    <property type="entry name" value="TadE"/>
    <property type="match status" value="1"/>
</dbReference>
<sequence>MPPISRSTVGQRGQTTVEFALVAILLFVMLFAIFDFGVFFAGRITATNAARSAARYAATHPTAWSNASSPASNTIQGRLISGAVPAAISNDDTHVTISYIVPGVGAGTTCGHYSAASNSFVAATGYTQATCVVPGSLIQVHVHYIYTLASPALSALGLSPTSLTVDGSAAELEER</sequence>
<organism evidence="3 4">
    <name type="scientific">Candidatus Nephthysia bennettiae</name>
    <dbReference type="NCBI Taxonomy" id="3127016"/>
    <lineage>
        <taxon>Bacteria</taxon>
        <taxon>Bacillati</taxon>
        <taxon>Candidatus Dormiibacterota</taxon>
        <taxon>Candidatus Dormibacteria</taxon>
        <taxon>Candidatus Dormibacterales</taxon>
        <taxon>Candidatus Dormibacteraceae</taxon>
        <taxon>Candidatus Nephthysia</taxon>
    </lineage>
</organism>
<keyword evidence="4" id="KW-1185">Reference proteome</keyword>
<evidence type="ECO:0000259" key="2">
    <source>
        <dbReference type="Pfam" id="PF07811"/>
    </source>
</evidence>
<evidence type="ECO:0000313" key="4">
    <source>
        <dbReference type="Proteomes" id="UP000612893"/>
    </source>
</evidence>
<keyword evidence="1" id="KW-0812">Transmembrane</keyword>
<comment type="caution">
    <text evidence="3">The sequence shown here is derived from an EMBL/GenBank/DDBJ whole genome shotgun (WGS) entry which is preliminary data.</text>
</comment>
<feature type="transmembrane region" description="Helical" evidence="1">
    <location>
        <begin position="20"/>
        <end position="41"/>
    </location>
</feature>
<reference evidence="3" key="1">
    <citation type="submission" date="2020-10" db="EMBL/GenBank/DDBJ databases">
        <title>Ca. Dormibacterota MAGs.</title>
        <authorList>
            <person name="Montgomery K."/>
        </authorList>
    </citation>
    <scope>NUCLEOTIDE SEQUENCE [LARGE SCALE GENOMIC DNA]</scope>
    <source>
        <strain evidence="3">SC8812_S17_10</strain>
    </source>
</reference>
<dbReference type="Proteomes" id="UP000612893">
    <property type="component" value="Unassembled WGS sequence"/>
</dbReference>
<evidence type="ECO:0000313" key="3">
    <source>
        <dbReference type="EMBL" id="MBJ7596943.1"/>
    </source>
</evidence>
<protein>
    <submittedName>
        <fullName evidence="3">Pilus assembly protein</fullName>
    </submittedName>
</protein>
<dbReference type="RefSeq" id="WP_338198783.1">
    <property type="nucleotide sequence ID" value="NZ_JAEKNR010000030.1"/>
</dbReference>
<keyword evidence="1" id="KW-1133">Transmembrane helix</keyword>
<dbReference type="AlphaFoldDB" id="A0A934N7H2"/>
<feature type="domain" description="TadE-like" evidence="2">
    <location>
        <begin position="13"/>
        <end position="55"/>
    </location>
</feature>
<keyword evidence="1" id="KW-0472">Membrane</keyword>
<gene>
    <name evidence="3" type="ORF">JF922_02490</name>
</gene>
<name>A0A934N7H2_9BACT</name>
<evidence type="ECO:0000256" key="1">
    <source>
        <dbReference type="SAM" id="Phobius"/>
    </source>
</evidence>
<accession>A0A934N7H2</accession>